<name>A0A8S1EDF0_9PELO</name>
<evidence type="ECO:0000256" key="1">
    <source>
        <dbReference type="ARBA" id="ARBA00004123"/>
    </source>
</evidence>
<dbReference type="InterPro" id="IPR050453">
    <property type="entry name" value="LIM_Homeobox_TF"/>
</dbReference>
<dbReference type="SUPFAM" id="SSF57716">
    <property type="entry name" value="Glucocorticoid receptor-like (DNA-binding domain)"/>
    <property type="match status" value="2"/>
</dbReference>
<evidence type="ECO:0000256" key="8">
    <source>
        <dbReference type="ARBA" id="ARBA00023242"/>
    </source>
</evidence>
<sequence>MEIHQSSQQTAQQLAFPFIGDFLPGVVLATSDYGSDCSSNQAELSINTISDGSSDETTVYIGASLKASGPHNSEEFIYSPDIYKVKPDALENCQGCHQPIQDATLLNVDGRQWHEQCLRCETCMIQLSSMPSCFTKDTKLFCKPCYAKQFGTKCASCDRVIQSTDWVRRARSYVYHLACFACNQCKRQLSTGEEYSLQEGKLLCKQHFLELVEGETGVSHQKIKTKRVRTTFAEEQLSVLQAHFQIDSNPDGADLERIANITGLSKRVTQVWFQNSRARQKKYQGNRKTCGGSGEETEGSRRSSVGPMSPSQKSDMSNDMIYPTSVTTTAEEAMTDAMLTAMHYD</sequence>
<gene>
    <name evidence="15" type="ORF">CBOVIS_LOCUS2483</name>
</gene>
<organism evidence="15 16">
    <name type="scientific">Caenorhabditis bovis</name>
    <dbReference type="NCBI Taxonomy" id="2654633"/>
    <lineage>
        <taxon>Eukaryota</taxon>
        <taxon>Metazoa</taxon>
        <taxon>Ecdysozoa</taxon>
        <taxon>Nematoda</taxon>
        <taxon>Chromadorea</taxon>
        <taxon>Rhabditida</taxon>
        <taxon>Rhabditina</taxon>
        <taxon>Rhabditomorpha</taxon>
        <taxon>Rhabditoidea</taxon>
        <taxon>Rhabditidae</taxon>
        <taxon>Peloderinae</taxon>
        <taxon>Caenorhabditis</taxon>
    </lineage>
</organism>
<dbReference type="Gene3D" id="1.10.10.60">
    <property type="entry name" value="Homeodomain-like"/>
    <property type="match status" value="1"/>
</dbReference>
<feature type="DNA-binding region" description="Homeobox" evidence="9">
    <location>
        <begin position="225"/>
        <end position="284"/>
    </location>
</feature>
<dbReference type="EMBL" id="CADEPM010000002">
    <property type="protein sequence ID" value="CAB3399344.1"/>
    <property type="molecule type" value="Genomic_DNA"/>
</dbReference>
<dbReference type="FunFam" id="1.10.10.60:FF:000027">
    <property type="entry name" value="LIM/homeobox protein Lhx9"/>
    <property type="match status" value="1"/>
</dbReference>
<dbReference type="PROSITE" id="PS00478">
    <property type="entry name" value="LIM_DOMAIN_1"/>
    <property type="match status" value="1"/>
</dbReference>
<reference evidence="15 16" key="1">
    <citation type="submission" date="2020-04" db="EMBL/GenBank/DDBJ databases">
        <authorList>
            <person name="Laetsch R D."/>
            <person name="Stevens L."/>
            <person name="Kumar S."/>
            <person name="Blaxter L. M."/>
        </authorList>
    </citation>
    <scope>NUCLEOTIDE SEQUENCE [LARGE SCALE GENOMIC DNA]</scope>
</reference>
<dbReference type="Gene3D" id="2.10.110.10">
    <property type="entry name" value="Cysteine Rich Protein"/>
    <property type="match status" value="2"/>
</dbReference>
<keyword evidence="5 10" id="KW-0440">LIM domain</keyword>
<protein>
    <recommendedName>
        <fullName evidence="17">LIM/homeobox protein Awh</fullName>
    </recommendedName>
</protein>
<dbReference type="PANTHER" id="PTHR24208">
    <property type="entry name" value="LIM/HOMEOBOX PROTEIN LHX"/>
    <property type="match status" value="1"/>
</dbReference>
<dbReference type="Pfam" id="PF00412">
    <property type="entry name" value="LIM"/>
    <property type="match status" value="2"/>
</dbReference>
<dbReference type="GO" id="GO:0000981">
    <property type="term" value="F:DNA-binding transcription factor activity, RNA polymerase II-specific"/>
    <property type="evidence" value="ECO:0007669"/>
    <property type="project" value="TreeGrafter"/>
</dbReference>
<dbReference type="PANTHER" id="PTHR24208:SF127">
    <property type="entry name" value="LIM_HOMEOBOX PROTEIN AWH"/>
    <property type="match status" value="1"/>
</dbReference>
<dbReference type="PROSITE" id="PS50023">
    <property type="entry name" value="LIM_DOMAIN_2"/>
    <property type="match status" value="2"/>
</dbReference>
<dbReference type="SMART" id="SM00132">
    <property type="entry name" value="LIM"/>
    <property type="match status" value="2"/>
</dbReference>
<evidence type="ECO:0000256" key="5">
    <source>
        <dbReference type="ARBA" id="ARBA00023038"/>
    </source>
</evidence>
<dbReference type="SUPFAM" id="SSF46689">
    <property type="entry name" value="Homeodomain-like"/>
    <property type="match status" value="1"/>
</dbReference>
<evidence type="ECO:0000313" key="15">
    <source>
        <dbReference type="EMBL" id="CAB3399344.1"/>
    </source>
</evidence>
<keyword evidence="3" id="KW-0677">Repeat</keyword>
<keyword evidence="6 9" id="KW-0238">DNA-binding</keyword>
<keyword evidence="8 9" id="KW-0539">Nucleus</keyword>
<accession>A0A8S1EDF0</accession>
<dbReference type="GO" id="GO:0045664">
    <property type="term" value="P:regulation of neuron differentiation"/>
    <property type="evidence" value="ECO:0007669"/>
    <property type="project" value="UniProtKB-ARBA"/>
</dbReference>
<evidence type="ECO:0000256" key="2">
    <source>
        <dbReference type="ARBA" id="ARBA00022723"/>
    </source>
</evidence>
<dbReference type="SMART" id="SM00389">
    <property type="entry name" value="HOX"/>
    <property type="match status" value="1"/>
</dbReference>
<dbReference type="CDD" id="cd00086">
    <property type="entry name" value="homeodomain"/>
    <property type="match status" value="1"/>
</dbReference>
<keyword evidence="4 10" id="KW-0862">Zinc</keyword>
<evidence type="ECO:0000256" key="11">
    <source>
        <dbReference type="RuleBase" id="RU000682"/>
    </source>
</evidence>
<keyword evidence="16" id="KW-1185">Reference proteome</keyword>
<keyword evidence="2 10" id="KW-0479">Metal-binding</keyword>
<evidence type="ECO:0008006" key="17">
    <source>
        <dbReference type="Google" id="ProtNLM"/>
    </source>
</evidence>
<dbReference type="GO" id="GO:0005634">
    <property type="term" value="C:nucleus"/>
    <property type="evidence" value="ECO:0007669"/>
    <property type="project" value="UniProtKB-SubCell"/>
</dbReference>
<evidence type="ECO:0000256" key="3">
    <source>
        <dbReference type="ARBA" id="ARBA00022737"/>
    </source>
</evidence>
<dbReference type="GO" id="GO:0045944">
    <property type="term" value="P:positive regulation of transcription by RNA polymerase II"/>
    <property type="evidence" value="ECO:0007669"/>
    <property type="project" value="UniProtKB-ARBA"/>
</dbReference>
<dbReference type="GO" id="GO:0030182">
    <property type="term" value="P:neuron differentiation"/>
    <property type="evidence" value="ECO:0007669"/>
    <property type="project" value="TreeGrafter"/>
</dbReference>
<evidence type="ECO:0000256" key="10">
    <source>
        <dbReference type="PROSITE-ProRule" id="PRU00125"/>
    </source>
</evidence>
<dbReference type="Pfam" id="PF00046">
    <property type="entry name" value="Homeodomain"/>
    <property type="match status" value="1"/>
</dbReference>
<comment type="caution">
    <text evidence="15">The sequence shown here is derived from an EMBL/GenBank/DDBJ whole genome shotgun (WGS) entry which is preliminary data.</text>
</comment>
<evidence type="ECO:0000313" key="16">
    <source>
        <dbReference type="Proteomes" id="UP000494206"/>
    </source>
</evidence>
<dbReference type="GO" id="GO:0000977">
    <property type="term" value="F:RNA polymerase II transcription regulatory region sequence-specific DNA binding"/>
    <property type="evidence" value="ECO:0007669"/>
    <property type="project" value="UniProtKB-ARBA"/>
</dbReference>
<dbReference type="InterPro" id="IPR009057">
    <property type="entry name" value="Homeodomain-like_sf"/>
</dbReference>
<dbReference type="InterPro" id="IPR001356">
    <property type="entry name" value="HD"/>
</dbReference>
<dbReference type="AlphaFoldDB" id="A0A8S1EDF0"/>
<dbReference type="GO" id="GO:0046872">
    <property type="term" value="F:metal ion binding"/>
    <property type="evidence" value="ECO:0007669"/>
    <property type="project" value="UniProtKB-KW"/>
</dbReference>
<dbReference type="CDD" id="cd09379">
    <property type="entry name" value="LIM2_AWH"/>
    <property type="match status" value="1"/>
</dbReference>
<proteinExistence type="predicted"/>
<feature type="domain" description="LIM zinc-binding" evidence="13">
    <location>
        <begin position="153"/>
        <end position="214"/>
    </location>
</feature>
<dbReference type="Proteomes" id="UP000494206">
    <property type="component" value="Unassembled WGS sequence"/>
</dbReference>
<evidence type="ECO:0000256" key="6">
    <source>
        <dbReference type="ARBA" id="ARBA00023125"/>
    </source>
</evidence>
<evidence type="ECO:0000256" key="9">
    <source>
        <dbReference type="PROSITE-ProRule" id="PRU00108"/>
    </source>
</evidence>
<evidence type="ECO:0000256" key="7">
    <source>
        <dbReference type="ARBA" id="ARBA00023155"/>
    </source>
</evidence>
<dbReference type="InterPro" id="IPR001781">
    <property type="entry name" value="Znf_LIM"/>
</dbReference>
<evidence type="ECO:0000259" key="13">
    <source>
        <dbReference type="PROSITE" id="PS50023"/>
    </source>
</evidence>
<feature type="domain" description="LIM zinc-binding" evidence="13">
    <location>
        <begin position="91"/>
        <end position="152"/>
    </location>
</feature>
<feature type="domain" description="Homeobox" evidence="14">
    <location>
        <begin position="223"/>
        <end position="283"/>
    </location>
</feature>
<comment type="subcellular location">
    <subcellularLocation>
        <location evidence="1 9 11">Nucleus</location>
    </subcellularLocation>
</comment>
<keyword evidence="7 9" id="KW-0371">Homeobox</keyword>
<evidence type="ECO:0000259" key="14">
    <source>
        <dbReference type="PROSITE" id="PS50071"/>
    </source>
</evidence>
<dbReference type="PROSITE" id="PS50071">
    <property type="entry name" value="HOMEOBOX_2"/>
    <property type="match status" value="1"/>
</dbReference>
<feature type="region of interest" description="Disordered" evidence="12">
    <location>
        <begin position="279"/>
        <end position="320"/>
    </location>
</feature>
<dbReference type="OrthoDB" id="10068367at2759"/>
<evidence type="ECO:0000256" key="4">
    <source>
        <dbReference type="ARBA" id="ARBA00022833"/>
    </source>
</evidence>
<evidence type="ECO:0000256" key="12">
    <source>
        <dbReference type="SAM" id="MobiDB-lite"/>
    </source>
</evidence>